<dbReference type="OrthoDB" id="9806334at2"/>
<dbReference type="RefSeq" id="WP_090770660.1">
    <property type="nucleotide sequence ID" value="NZ_FNFB01000021.1"/>
</dbReference>
<evidence type="ECO:0000259" key="1">
    <source>
        <dbReference type="Pfam" id="PF17920"/>
    </source>
</evidence>
<evidence type="ECO:0000313" key="3">
    <source>
        <dbReference type="Proteomes" id="UP000198683"/>
    </source>
</evidence>
<dbReference type="AlphaFoldDB" id="A0A1G9K168"/>
<dbReference type="SUPFAM" id="SSF48498">
    <property type="entry name" value="Tetracyclin repressor-like, C-terminal domain"/>
    <property type="match status" value="1"/>
</dbReference>
<evidence type="ECO:0000313" key="2">
    <source>
        <dbReference type="EMBL" id="SDL43498.1"/>
    </source>
</evidence>
<dbReference type="Gene3D" id="1.10.357.10">
    <property type="entry name" value="Tetracycline Repressor, domain 2"/>
    <property type="match status" value="1"/>
</dbReference>
<keyword evidence="3" id="KW-1185">Reference proteome</keyword>
<feature type="domain" description="Tetracyclin repressor-like C-terminal" evidence="1">
    <location>
        <begin position="4"/>
        <end position="101"/>
    </location>
</feature>
<name>A0A1G9K168_9ACTN</name>
<dbReference type="InterPro" id="IPR036271">
    <property type="entry name" value="Tet_transcr_reg_TetR-rel_C_sf"/>
</dbReference>
<organism evidence="2 3">
    <name type="scientific">Nonomuraea maritima</name>
    <dbReference type="NCBI Taxonomy" id="683260"/>
    <lineage>
        <taxon>Bacteria</taxon>
        <taxon>Bacillati</taxon>
        <taxon>Actinomycetota</taxon>
        <taxon>Actinomycetes</taxon>
        <taxon>Streptosporangiales</taxon>
        <taxon>Streptosporangiaceae</taxon>
        <taxon>Nonomuraea</taxon>
    </lineage>
</organism>
<dbReference type="STRING" id="683260.SAMN05421874_12197"/>
<sequence>MTCWEHASRSAAVMWSRSAGNSSIAASDERAATALYAEMQRRSLRAYRELLDGDDVDVRVDLMAAQLVGVAFNRYIVRTGPLASMSAEEVTTRLARVLRSIMFE</sequence>
<protein>
    <recommendedName>
        <fullName evidence="1">Tetracyclin repressor-like C-terminal domain-containing protein</fullName>
    </recommendedName>
</protein>
<dbReference type="Pfam" id="PF17920">
    <property type="entry name" value="TetR_C_16"/>
    <property type="match status" value="1"/>
</dbReference>
<proteinExistence type="predicted"/>
<accession>A0A1G9K168</accession>
<gene>
    <name evidence="2" type="ORF">SAMN05421874_12197</name>
</gene>
<reference evidence="2 3" key="1">
    <citation type="submission" date="2016-10" db="EMBL/GenBank/DDBJ databases">
        <authorList>
            <person name="de Groot N.N."/>
        </authorList>
    </citation>
    <scope>NUCLEOTIDE SEQUENCE [LARGE SCALE GENOMIC DNA]</scope>
    <source>
        <strain evidence="2 3">CGMCC 4.5681</strain>
    </source>
</reference>
<dbReference type="Proteomes" id="UP000198683">
    <property type="component" value="Unassembled WGS sequence"/>
</dbReference>
<dbReference type="InterPro" id="IPR041678">
    <property type="entry name" value="TetR_C_16"/>
</dbReference>
<dbReference type="EMBL" id="FNFB01000021">
    <property type="protein sequence ID" value="SDL43498.1"/>
    <property type="molecule type" value="Genomic_DNA"/>
</dbReference>